<proteinExistence type="predicted"/>
<accession>A0AB39KX60</accession>
<protein>
    <submittedName>
        <fullName evidence="1">Uncharacterized protein</fullName>
    </submittedName>
</protein>
<dbReference type="RefSeq" id="WP_369062420.1">
    <property type="nucleotide sequence ID" value="NZ_CP158375.1"/>
</dbReference>
<gene>
    <name evidence="1" type="ORF">ABOZ73_09045</name>
</gene>
<dbReference type="AlphaFoldDB" id="A0AB39KX60"/>
<dbReference type="EMBL" id="CP158375">
    <property type="protein sequence ID" value="XDO98545.1"/>
    <property type="molecule type" value="Genomic_DNA"/>
</dbReference>
<sequence length="118" mass="12696">MNVHARPVVAAISAALVNGRAYTNVLDHSRTGNVRISAKAENGVVEAYDHTRDCHVNGPLPNAVYHHGDAAHIAFTRVDDTVTGYHHGDGTHFEAKVKGGEVTLFDHGSSQHFKFTVG</sequence>
<organism evidence="1">
    <name type="scientific">Caulobacter sp. 73W</name>
    <dbReference type="NCBI Taxonomy" id="3161137"/>
    <lineage>
        <taxon>Bacteria</taxon>
        <taxon>Pseudomonadati</taxon>
        <taxon>Pseudomonadota</taxon>
        <taxon>Alphaproteobacteria</taxon>
        <taxon>Caulobacterales</taxon>
        <taxon>Caulobacteraceae</taxon>
        <taxon>Caulobacter</taxon>
    </lineage>
</organism>
<reference evidence="1" key="1">
    <citation type="submission" date="2024-06" db="EMBL/GenBank/DDBJ databases">
        <title>Caulobacter inopinatus, sp. nov.</title>
        <authorList>
            <person name="Donachie S.P."/>
        </authorList>
    </citation>
    <scope>NUCLEOTIDE SEQUENCE</scope>
    <source>
        <strain evidence="1">73W</strain>
    </source>
</reference>
<name>A0AB39KX60_9CAUL</name>
<evidence type="ECO:0000313" key="1">
    <source>
        <dbReference type="EMBL" id="XDO98545.1"/>
    </source>
</evidence>